<name>A0A813JQ81_POLGL</name>
<evidence type="ECO:0000313" key="4">
    <source>
        <dbReference type="Proteomes" id="UP000626109"/>
    </source>
</evidence>
<dbReference type="PANTHER" id="PTHR13391:SF0">
    <property type="entry name" value="PROTEIN MISATO HOMOLOG 1"/>
    <property type="match status" value="1"/>
</dbReference>
<accession>A0A813JQ81</accession>
<proteinExistence type="predicted"/>
<feature type="compositionally biased region" description="Low complexity" evidence="1">
    <location>
        <begin position="164"/>
        <end position="185"/>
    </location>
</feature>
<feature type="region of interest" description="Disordered" evidence="1">
    <location>
        <begin position="153"/>
        <end position="198"/>
    </location>
</feature>
<evidence type="ECO:0000313" key="3">
    <source>
        <dbReference type="EMBL" id="CAE8684216.1"/>
    </source>
</evidence>
<dbReference type="AlphaFoldDB" id="A0A813JQ81"/>
<comment type="caution">
    <text evidence="3">The sequence shown here is derived from an EMBL/GenBank/DDBJ whole genome shotgun (WGS) entry which is preliminary data.</text>
</comment>
<gene>
    <name evidence="3" type="ORF">PGLA2088_LOCUS23867</name>
</gene>
<dbReference type="SUPFAM" id="SSF52490">
    <property type="entry name" value="Tubulin nucleotide-binding domain-like"/>
    <property type="match status" value="1"/>
</dbReference>
<dbReference type="PANTHER" id="PTHR13391">
    <property type="entry name" value="MITOCHONDRIAL DISTRIBUTION REGULATOR MISATO"/>
    <property type="match status" value="1"/>
</dbReference>
<reference evidence="3" key="1">
    <citation type="submission" date="2021-02" db="EMBL/GenBank/DDBJ databases">
        <authorList>
            <person name="Dougan E. K."/>
            <person name="Rhodes N."/>
            <person name="Thang M."/>
            <person name="Chan C."/>
        </authorList>
    </citation>
    <scope>NUCLEOTIDE SEQUENCE</scope>
</reference>
<organism evidence="3 4">
    <name type="scientific">Polarella glacialis</name>
    <name type="common">Dinoflagellate</name>
    <dbReference type="NCBI Taxonomy" id="89957"/>
    <lineage>
        <taxon>Eukaryota</taxon>
        <taxon>Sar</taxon>
        <taxon>Alveolata</taxon>
        <taxon>Dinophyceae</taxon>
        <taxon>Suessiales</taxon>
        <taxon>Suessiaceae</taxon>
        <taxon>Polarella</taxon>
    </lineage>
</organism>
<dbReference type="InterPro" id="IPR049942">
    <property type="entry name" value="DML1/Misato"/>
</dbReference>
<protein>
    <recommendedName>
        <fullName evidence="2">Misato Segment II tubulin-like domain-containing protein</fullName>
    </recommendedName>
</protein>
<dbReference type="GO" id="GO:0005737">
    <property type="term" value="C:cytoplasm"/>
    <property type="evidence" value="ECO:0007669"/>
    <property type="project" value="TreeGrafter"/>
</dbReference>
<evidence type="ECO:0000256" key="1">
    <source>
        <dbReference type="SAM" id="MobiDB-lite"/>
    </source>
</evidence>
<dbReference type="Gene3D" id="3.40.50.1440">
    <property type="entry name" value="Tubulin/FtsZ, GTPase domain"/>
    <property type="match status" value="2"/>
</dbReference>
<dbReference type="InterPro" id="IPR019605">
    <property type="entry name" value="Misato_II_tubulin-like"/>
</dbReference>
<dbReference type="Proteomes" id="UP000626109">
    <property type="component" value="Unassembled WGS sequence"/>
</dbReference>
<dbReference type="InterPro" id="IPR036525">
    <property type="entry name" value="Tubulin/FtsZ_GTPase_sf"/>
</dbReference>
<sequence length="660" mass="71387">MEVLTLQFGHFANHVGAHYWNFQDEVAAIEEASEDANEPKLDHNRMHSSVEHRGETSWRPRLVLVDRKGALGAARAYGKSYDEETAAEAEAAHSVLWGAGIEVLRAVPVETHRYQRHLEQEEDGDGDEMYDDEGPRDMECQDDEMVDTVEVGVGDDTSTGNAWRGDGAVSGGAASSTAPSRSTPGDAADIRTPGWQPDKYDFRHSSRTWTDYLKVQLPDSCIHEMQAVHHGVSPFPLYWDGLEARGRQDEEAILDLVRKQIELCDQPDAVQVVYDMHDGFGGVADMALRWVREELPKSGKLVFAVQPELPEVQRQEGSGVDGSSAASAGAASAEAEKGLVADFGWERKPAQPAHSEFASAPLDQEACAWVSSAFSFVSLLNSGIHAYVPIAVPLWSAKPPSSMPHLQRQCAYEASSLPAVALETAMLPCRLQGGPRPSRFIAALAPSNRPVCGILQAMPMPQSLPLVNGQAPGSNDTMALLAPHLYDLSCMPVLPQNPYTSVVLRGVDPRRLFHLTSRLPPPARANSFVHPAALPLPVPFPQVFAPQVSRRGLLVPGPAEAPLEWPTSGPGAQLRPSGEEVEACPVATQIHAMAGAGRCRALSRMAAAVKAHMHSGWSGAVRTRYGLEVDDFREVLDTITDHLECSAADASDDDEGSVSE</sequence>
<dbReference type="GO" id="GO:0007005">
    <property type="term" value="P:mitochondrion organization"/>
    <property type="evidence" value="ECO:0007669"/>
    <property type="project" value="InterPro"/>
</dbReference>
<dbReference type="EMBL" id="CAJNNW010026288">
    <property type="protein sequence ID" value="CAE8684216.1"/>
    <property type="molecule type" value="Genomic_DNA"/>
</dbReference>
<feature type="domain" description="Misato Segment II tubulin-like" evidence="2">
    <location>
        <begin position="2"/>
        <end position="120"/>
    </location>
</feature>
<evidence type="ECO:0000259" key="2">
    <source>
        <dbReference type="Pfam" id="PF10644"/>
    </source>
</evidence>
<dbReference type="Pfam" id="PF10644">
    <property type="entry name" value="Misat_Tub_SegII"/>
    <property type="match status" value="1"/>
</dbReference>